<keyword evidence="5" id="KW-1133">Transmembrane helix</keyword>
<name>A0A6A5VIJ6_9PLEO</name>
<keyword evidence="5" id="KW-0812">Transmembrane</keyword>
<keyword evidence="8" id="KW-1185">Reference proteome</keyword>
<evidence type="ECO:0000259" key="6">
    <source>
        <dbReference type="Pfam" id="PF01494"/>
    </source>
</evidence>
<dbReference type="AlphaFoldDB" id="A0A6A5VIJ6"/>
<dbReference type="Gene3D" id="3.50.50.60">
    <property type="entry name" value="FAD/NAD(P)-binding domain"/>
    <property type="match status" value="1"/>
</dbReference>
<dbReference type="OrthoDB" id="10029326at2759"/>
<dbReference type="InterPro" id="IPR002938">
    <property type="entry name" value="FAD-bd"/>
</dbReference>
<dbReference type="SUPFAM" id="SSF51905">
    <property type="entry name" value="FAD/NAD(P)-binding domain"/>
    <property type="match status" value="1"/>
</dbReference>
<evidence type="ECO:0000256" key="2">
    <source>
        <dbReference type="ARBA" id="ARBA00022630"/>
    </source>
</evidence>
<proteinExistence type="inferred from homology"/>
<keyword evidence="3" id="KW-0274">FAD</keyword>
<gene>
    <name evidence="7" type="ORF">BU23DRAFT_587650</name>
</gene>
<evidence type="ECO:0000256" key="1">
    <source>
        <dbReference type="ARBA" id="ARBA00007992"/>
    </source>
</evidence>
<keyword evidence="2" id="KW-0285">Flavoprotein</keyword>
<evidence type="ECO:0000256" key="5">
    <source>
        <dbReference type="SAM" id="Phobius"/>
    </source>
</evidence>
<comment type="similarity">
    <text evidence="1">Belongs to the paxM FAD-dependent monooxygenase family.</text>
</comment>
<evidence type="ECO:0000256" key="3">
    <source>
        <dbReference type="ARBA" id="ARBA00022827"/>
    </source>
</evidence>
<dbReference type="InterPro" id="IPR050562">
    <property type="entry name" value="FAD_mOase_fung"/>
</dbReference>
<evidence type="ECO:0000313" key="8">
    <source>
        <dbReference type="Proteomes" id="UP000800036"/>
    </source>
</evidence>
<accession>A0A6A5VIJ6</accession>
<dbReference type="PANTHER" id="PTHR47356:SF2">
    <property type="entry name" value="FAD-BINDING DOMAIN-CONTAINING PROTEIN-RELATED"/>
    <property type="match status" value="1"/>
</dbReference>
<feature type="domain" description="FAD-binding" evidence="6">
    <location>
        <begin position="82"/>
        <end position="279"/>
    </location>
</feature>
<feature type="transmembrane region" description="Helical" evidence="5">
    <location>
        <begin position="456"/>
        <end position="478"/>
    </location>
</feature>
<feature type="transmembrane region" description="Helical" evidence="5">
    <location>
        <begin position="561"/>
        <end position="581"/>
    </location>
</feature>
<dbReference type="Proteomes" id="UP000800036">
    <property type="component" value="Unassembled WGS sequence"/>
</dbReference>
<sequence>MPPKDFKDIIAGGSITGLTLANMLEKLVGASIGLLPNGLRVLDQLGLYPALRSLIEKPTTMTHLRGPDGRILNKHKVLLSKKVVKVQHEGSKVRVTTEDGSEFMGDIVVGADGVHSAVRQEMWELADQLEPRHTEYNCIFGISIMKDFKPYTSYSVLYKHSSLLVVSGPKNRVYWFLFQNAGEKSDTLPRFTKVDALKLAKEHWDDKVTDGLSFGDLYSSKISSILTPLPEYVFKRWHYKCIITIGDAAHKFEPISGQGGNSAIETAAVLVNNLTQGFKNHSEGLSDADIDHIFSTTQRQRSPRIRRALETPFLEIFANGWTRSIEGGHRLNMQSVPKRHHYAPFPDELVTKPLENPALVRLVFASLFLVLFTTARKALTFHPDPTTLPTFASHEPKTSYTSIPPIDAILSTLVGAFAGPPTAQTVQCLYLIVALTSAPLIWTIESYRNGNRSSLVAFPVLFGLACQLHGVGKFTPLYYLASMYTTSSVLYTRTTGRAIPGVALGFLLPTILMFRSYEDAALFPLYVGGLTCLFSTVLARVDPEDEYESLFRLHDVAPLCITYGVGFVVTALSHVATLIYVASNASLSLAGVFGTLPSPNDMLVGASTSVFDFFKWDAALYFSCTALWSAYSISG</sequence>
<reference evidence="7" key="1">
    <citation type="journal article" date="2020" name="Stud. Mycol.">
        <title>101 Dothideomycetes genomes: a test case for predicting lifestyles and emergence of pathogens.</title>
        <authorList>
            <person name="Haridas S."/>
            <person name="Albert R."/>
            <person name="Binder M."/>
            <person name="Bloem J."/>
            <person name="Labutti K."/>
            <person name="Salamov A."/>
            <person name="Andreopoulos B."/>
            <person name="Baker S."/>
            <person name="Barry K."/>
            <person name="Bills G."/>
            <person name="Bluhm B."/>
            <person name="Cannon C."/>
            <person name="Castanera R."/>
            <person name="Culley D."/>
            <person name="Daum C."/>
            <person name="Ezra D."/>
            <person name="Gonzalez J."/>
            <person name="Henrissat B."/>
            <person name="Kuo A."/>
            <person name="Liang C."/>
            <person name="Lipzen A."/>
            <person name="Lutzoni F."/>
            <person name="Magnuson J."/>
            <person name="Mondo S."/>
            <person name="Nolan M."/>
            <person name="Ohm R."/>
            <person name="Pangilinan J."/>
            <person name="Park H.-J."/>
            <person name="Ramirez L."/>
            <person name="Alfaro M."/>
            <person name="Sun H."/>
            <person name="Tritt A."/>
            <person name="Yoshinaga Y."/>
            <person name="Zwiers L.-H."/>
            <person name="Turgeon B."/>
            <person name="Goodwin S."/>
            <person name="Spatafora J."/>
            <person name="Crous P."/>
            <person name="Grigoriev I."/>
        </authorList>
    </citation>
    <scope>NUCLEOTIDE SEQUENCE</scope>
    <source>
        <strain evidence="7">CBS 107.79</strain>
    </source>
</reference>
<feature type="transmembrane region" description="Helical" evidence="5">
    <location>
        <begin position="498"/>
        <end position="514"/>
    </location>
</feature>
<protein>
    <submittedName>
        <fullName evidence="7">FAD/NAD(P)-binding domain-containing protein</fullName>
    </submittedName>
</protein>
<keyword evidence="5" id="KW-0472">Membrane</keyword>
<dbReference type="GO" id="GO:0071949">
    <property type="term" value="F:FAD binding"/>
    <property type="evidence" value="ECO:0007669"/>
    <property type="project" value="InterPro"/>
</dbReference>
<feature type="transmembrane region" description="Helical" evidence="5">
    <location>
        <begin position="521"/>
        <end position="541"/>
    </location>
</feature>
<dbReference type="Pfam" id="PF01494">
    <property type="entry name" value="FAD_binding_3"/>
    <property type="match status" value="1"/>
</dbReference>
<evidence type="ECO:0000256" key="4">
    <source>
        <dbReference type="ARBA" id="ARBA00023002"/>
    </source>
</evidence>
<dbReference type="EMBL" id="ML976664">
    <property type="protein sequence ID" value="KAF1977051.1"/>
    <property type="molecule type" value="Genomic_DNA"/>
</dbReference>
<feature type="transmembrane region" description="Helical" evidence="5">
    <location>
        <begin position="424"/>
        <end position="444"/>
    </location>
</feature>
<dbReference type="GO" id="GO:0004497">
    <property type="term" value="F:monooxygenase activity"/>
    <property type="evidence" value="ECO:0007669"/>
    <property type="project" value="InterPro"/>
</dbReference>
<keyword evidence="4" id="KW-0560">Oxidoreductase</keyword>
<dbReference type="PANTHER" id="PTHR47356">
    <property type="entry name" value="FAD-DEPENDENT MONOOXYGENASE ASQG-RELATED"/>
    <property type="match status" value="1"/>
</dbReference>
<evidence type="ECO:0000313" key="7">
    <source>
        <dbReference type="EMBL" id="KAF1977051.1"/>
    </source>
</evidence>
<dbReference type="InterPro" id="IPR036188">
    <property type="entry name" value="FAD/NAD-bd_sf"/>
</dbReference>
<organism evidence="7 8">
    <name type="scientific">Bimuria novae-zelandiae CBS 107.79</name>
    <dbReference type="NCBI Taxonomy" id="1447943"/>
    <lineage>
        <taxon>Eukaryota</taxon>
        <taxon>Fungi</taxon>
        <taxon>Dikarya</taxon>
        <taxon>Ascomycota</taxon>
        <taxon>Pezizomycotina</taxon>
        <taxon>Dothideomycetes</taxon>
        <taxon>Pleosporomycetidae</taxon>
        <taxon>Pleosporales</taxon>
        <taxon>Massarineae</taxon>
        <taxon>Didymosphaeriaceae</taxon>
        <taxon>Bimuria</taxon>
    </lineage>
</organism>